<evidence type="ECO:0000313" key="1">
    <source>
        <dbReference type="EMBL" id="KAF2671589.1"/>
    </source>
</evidence>
<dbReference type="Proteomes" id="UP000799302">
    <property type="component" value="Unassembled WGS sequence"/>
</dbReference>
<dbReference type="EMBL" id="MU004232">
    <property type="protein sequence ID" value="KAF2671589.1"/>
    <property type="molecule type" value="Genomic_DNA"/>
</dbReference>
<reference evidence="1" key="1">
    <citation type="journal article" date="2020" name="Stud. Mycol.">
        <title>101 Dothideomycetes genomes: a test case for predicting lifestyles and emergence of pathogens.</title>
        <authorList>
            <person name="Haridas S."/>
            <person name="Albert R."/>
            <person name="Binder M."/>
            <person name="Bloem J."/>
            <person name="Labutti K."/>
            <person name="Salamov A."/>
            <person name="Andreopoulos B."/>
            <person name="Baker S."/>
            <person name="Barry K."/>
            <person name="Bills G."/>
            <person name="Bluhm B."/>
            <person name="Cannon C."/>
            <person name="Castanera R."/>
            <person name="Culley D."/>
            <person name="Daum C."/>
            <person name="Ezra D."/>
            <person name="Gonzalez J."/>
            <person name="Henrissat B."/>
            <person name="Kuo A."/>
            <person name="Liang C."/>
            <person name="Lipzen A."/>
            <person name="Lutzoni F."/>
            <person name="Magnuson J."/>
            <person name="Mondo S."/>
            <person name="Nolan M."/>
            <person name="Ohm R."/>
            <person name="Pangilinan J."/>
            <person name="Park H.-J."/>
            <person name="Ramirez L."/>
            <person name="Alfaro M."/>
            <person name="Sun H."/>
            <person name="Tritt A."/>
            <person name="Yoshinaga Y."/>
            <person name="Zwiers L.-H."/>
            <person name="Turgeon B."/>
            <person name="Goodwin S."/>
            <person name="Spatafora J."/>
            <person name="Crous P."/>
            <person name="Grigoriev I."/>
        </authorList>
    </citation>
    <scope>NUCLEOTIDE SEQUENCE</scope>
    <source>
        <strain evidence="1">CBS 115976</strain>
    </source>
</reference>
<dbReference type="AlphaFoldDB" id="A0A6A6UH52"/>
<protein>
    <submittedName>
        <fullName evidence="1">Uncharacterized protein</fullName>
    </submittedName>
</protein>
<name>A0A6A6UH52_9PEZI</name>
<organism evidence="1 2">
    <name type="scientific">Microthyrium microscopicum</name>
    <dbReference type="NCBI Taxonomy" id="703497"/>
    <lineage>
        <taxon>Eukaryota</taxon>
        <taxon>Fungi</taxon>
        <taxon>Dikarya</taxon>
        <taxon>Ascomycota</taxon>
        <taxon>Pezizomycotina</taxon>
        <taxon>Dothideomycetes</taxon>
        <taxon>Dothideomycetes incertae sedis</taxon>
        <taxon>Microthyriales</taxon>
        <taxon>Microthyriaceae</taxon>
        <taxon>Microthyrium</taxon>
    </lineage>
</organism>
<keyword evidence="2" id="KW-1185">Reference proteome</keyword>
<evidence type="ECO:0000313" key="2">
    <source>
        <dbReference type="Proteomes" id="UP000799302"/>
    </source>
</evidence>
<accession>A0A6A6UH52</accession>
<gene>
    <name evidence="1" type="ORF">BT63DRAFT_476470</name>
</gene>
<proteinExistence type="predicted"/>
<sequence>MSPSWAAASSPTAAQTQHHLHSCIRAATLPVCHALGLQRVRILSFRADCHRTRISNYVSIFASDARIHGVELRLHEEYAPFGLSKTKRNSVCCHHYPRTLSIGINNGHWEDIHSWGIGSVTGCMDKIKLRHRKKPKPKASVFNSPIFQLPAGLTSSFHASECKRALPQSIRCLMCWIIGERQTLIGWTRQLLSKGRRPVTTLDDACPARKTQQKATRTTLMAILPH</sequence>